<organism evidence="1 2">
    <name type="scientific">Streptomyces venezuelae</name>
    <dbReference type="NCBI Taxonomy" id="54571"/>
    <lineage>
        <taxon>Bacteria</taxon>
        <taxon>Bacillati</taxon>
        <taxon>Actinomycetota</taxon>
        <taxon>Actinomycetes</taxon>
        <taxon>Kitasatosporales</taxon>
        <taxon>Streptomycetaceae</taxon>
        <taxon>Streptomyces</taxon>
    </lineage>
</organism>
<reference evidence="1 2" key="1">
    <citation type="submission" date="2018-05" db="EMBL/GenBank/DDBJ databases">
        <title>Streptomyces venezuelae.</title>
        <authorList>
            <person name="Kim W."/>
            <person name="Lee N."/>
            <person name="Cho B.-K."/>
        </authorList>
    </citation>
    <scope>NUCLEOTIDE SEQUENCE [LARGE SCALE GENOMIC DNA]</scope>
    <source>
        <strain evidence="1 2">ATCC 21782</strain>
    </source>
</reference>
<evidence type="ECO:0000313" key="2">
    <source>
        <dbReference type="Proteomes" id="UP000325211"/>
    </source>
</evidence>
<dbReference type="Proteomes" id="UP000325211">
    <property type="component" value="Chromosome"/>
</dbReference>
<sequence length="173" mass="18259">MLPGSVTFRPTASALTGKVRPRRTGRGLRRLAGQLVTHQARGEGGSLCGIGRLHDDAAFTDRMDHDQVCVGISEHGRERFLAHSSRVSDADTLSWSIENQGYMLRSMGWLIAACSNNAVARLVALDSRGELATEYVRAVAEAAAAGDLGSAPSRDLGADTGSLVVASVVRTAL</sequence>
<dbReference type="AlphaFoldDB" id="A0A5P2CUI9"/>
<gene>
    <name evidence="1" type="ORF">DEJ50_00270</name>
</gene>
<protein>
    <submittedName>
        <fullName evidence="1">Uncharacterized protein</fullName>
    </submittedName>
</protein>
<name>A0A5P2CUI9_STRVZ</name>
<dbReference type="EMBL" id="CP029190">
    <property type="protein sequence ID" value="QES46525.1"/>
    <property type="molecule type" value="Genomic_DNA"/>
</dbReference>
<proteinExistence type="predicted"/>
<accession>A0A5P2CUI9</accession>
<evidence type="ECO:0000313" key="1">
    <source>
        <dbReference type="EMBL" id="QES46525.1"/>
    </source>
</evidence>